<reference evidence="2 3" key="1">
    <citation type="submission" date="2020-08" db="EMBL/GenBank/DDBJ databases">
        <title>A novel species.</title>
        <authorList>
            <person name="Gao J."/>
        </authorList>
    </citation>
    <scope>NUCLEOTIDE SEQUENCE [LARGE SCALE GENOMIC DNA]</scope>
    <source>
        <strain evidence="2 3">CRXT-G-22</strain>
    </source>
</reference>
<evidence type="ECO:0000313" key="3">
    <source>
        <dbReference type="Proteomes" id="UP000516052"/>
    </source>
</evidence>
<dbReference type="Proteomes" id="UP000516052">
    <property type="component" value="Chromosome"/>
</dbReference>
<evidence type="ECO:0008006" key="4">
    <source>
        <dbReference type="Google" id="ProtNLM"/>
    </source>
</evidence>
<gene>
    <name evidence="2" type="ORF">IAG44_19415</name>
</gene>
<proteinExistence type="predicted"/>
<sequence length="163" mass="15920">MTRAKTWGTAVSAAVLALAGCGAEGASQPGGQPAASGVPAAVEPAGNKHTAVVGVPSLGGGEALVSGAARKGSAEYPIPGGLRAGGMLAVAFECEGAGKLVVDVVPAGASFSVPCEKGKVAPLMNVIEVDRTDPAGMLRFTAGSGVTWAFAAGWDNSSRERAS</sequence>
<name>A0A7H0IF21_9ACTN</name>
<keyword evidence="3" id="KW-1185">Reference proteome</keyword>
<evidence type="ECO:0000256" key="1">
    <source>
        <dbReference type="SAM" id="SignalP"/>
    </source>
</evidence>
<dbReference type="AlphaFoldDB" id="A0A7H0IF21"/>
<dbReference type="RefSeq" id="WP_187748357.1">
    <property type="nucleotide sequence ID" value="NZ_CP060828.1"/>
</dbReference>
<evidence type="ECO:0000313" key="2">
    <source>
        <dbReference type="EMBL" id="QNP71387.1"/>
    </source>
</evidence>
<feature type="signal peptide" evidence="1">
    <location>
        <begin position="1"/>
        <end position="19"/>
    </location>
</feature>
<keyword evidence="1" id="KW-0732">Signal</keyword>
<feature type="chain" id="PRO_5039122213" description="Lipoprotein" evidence="1">
    <location>
        <begin position="20"/>
        <end position="163"/>
    </location>
</feature>
<protein>
    <recommendedName>
        <fullName evidence="4">Lipoprotein</fullName>
    </recommendedName>
</protein>
<dbReference type="KEGG" id="sroi:IAG44_19415"/>
<organism evidence="2 3">
    <name type="scientific">Streptomyces roseirectus</name>
    <dbReference type="NCBI Taxonomy" id="2768066"/>
    <lineage>
        <taxon>Bacteria</taxon>
        <taxon>Bacillati</taxon>
        <taxon>Actinomycetota</taxon>
        <taxon>Actinomycetes</taxon>
        <taxon>Kitasatosporales</taxon>
        <taxon>Streptomycetaceae</taxon>
        <taxon>Streptomyces</taxon>
    </lineage>
</organism>
<dbReference type="EMBL" id="CP060828">
    <property type="protein sequence ID" value="QNP71387.1"/>
    <property type="molecule type" value="Genomic_DNA"/>
</dbReference>
<dbReference type="PROSITE" id="PS51257">
    <property type="entry name" value="PROKAR_LIPOPROTEIN"/>
    <property type="match status" value="1"/>
</dbReference>
<accession>A0A7H0IF21</accession>